<comment type="caution">
    <text evidence="2">The sequence shown here is derived from an EMBL/GenBank/DDBJ whole genome shotgun (WGS) entry which is preliminary data.</text>
</comment>
<dbReference type="Pfam" id="PF00795">
    <property type="entry name" value="CN_hydrolase"/>
    <property type="match status" value="1"/>
</dbReference>
<dbReference type="InterPro" id="IPR036526">
    <property type="entry name" value="C-N_Hydrolase_sf"/>
</dbReference>
<dbReference type="EMBL" id="SNYV01000011">
    <property type="protein sequence ID" value="TDQ79176.1"/>
    <property type="molecule type" value="Genomic_DNA"/>
</dbReference>
<organism evidence="2 3">
    <name type="scientific">Sphingobacterium yanglingense</name>
    <dbReference type="NCBI Taxonomy" id="1437280"/>
    <lineage>
        <taxon>Bacteria</taxon>
        <taxon>Pseudomonadati</taxon>
        <taxon>Bacteroidota</taxon>
        <taxon>Sphingobacteriia</taxon>
        <taxon>Sphingobacteriales</taxon>
        <taxon>Sphingobacteriaceae</taxon>
        <taxon>Sphingobacterium</taxon>
    </lineage>
</organism>
<accession>A0A4R6WRC6</accession>
<feature type="domain" description="CN hydrolase" evidence="1">
    <location>
        <begin position="1"/>
        <end position="235"/>
    </location>
</feature>
<name>A0A4R6WRC6_9SPHI</name>
<evidence type="ECO:0000313" key="2">
    <source>
        <dbReference type="EMBL" id="TDQ79176.1"/>
    </source>
</evidence>
<evidence type="ECO:0000259" key="1">
    <source>
        <dbReference type="PROSITE" id="PS50263"/>
    </source>
</evidence>
<proteinExistence type="predicted"/>
<dbReference type="Proteomes" id="UP000295292">
    <property type="component" value="Unassembled WGS sequence"/>
</dbReference>
<dbReference type="AlphaFoldDB" id="A0A4R6WRC6"/>
<protein>
    <submittedName>
        <fullName evidence="2">Putative amidohydrolase</fullName>
    </submittedName>
</protein>
<sequence>MRVGFFQYAVVWRDRDANLSYIESRIKGEKFDLLVLPELFTSGYAYDDREELLPFAEDLSSSPTVKFLTELMQKCGGYITGGIPELHDGKLYNSSILVGSDGLVASYRKIHVTDYEKRAFTAGSEVIWGQCQEAKVGLTICFDAWFAPLSSILKARGVDIICNSANFGGDVTPTIIPVRALENQCFYINCNRVGTEFFEGEEEAYRGESQIVSPDGKVLAKADNKESLTLINIDLAEVNHPAFGSLIAKDFESEHHKYRVEIQAEGL</sequence>
<dbReference type="PROSITE" id="PS50263">
    <property type="entry name" value="CN_HYDROLASE"/>
    <property type="match status" value="1"/>
</dbReference>
<dbReference type="InterPro" id="IPR003010">
    <property type="entry name" value="C-N_Hydrolase"/>
</dbReference>
<keyword evidence="3" id="KW-1185">Reference proteome</keyword>
<dbReference type="CDD" id="cd07197">
    <property type="entry name" value="nitrilase"/>
    <property type="match status" value="1"/>
</dbReference>
<reference evidence="2 3" key="1">
    <citation type="submission" date="2019-03" db="EMBL/GenBank/DDBJ databases">
        <title>Genomic Encyclopedia of Archaeal and Bacterial Type Strains, Phase II (KMG-II): from individual species to whole genera.</title>
        <authorList>
            <person name="Goeker M."/>
        </authorList>
    </citation>
    <scope>NUCLEOTIDE SEQUENCE [LARGE SCALE GENOMIC DNA]</scope>
    <source>
        <strain evidence="2 3">DSM 28353</strain>
    </source>
</reference>
<dbReference type="PANTHER" id="PTHR23088:SF27">
    <property type="entry name" value="DEAMINATED GLUTATHIONE AMIDASE"/>
    <property type="match status" value="1"/>
</dbReference>
<evidence type="ECO:0000313" key="3">
    <source>
        <dbReference type="Proteomes" id="UP000295292"/>
    </source>
</evidence>
<dbReference type="Gene3D" id="3.60.110.10">
    <property type="entry name" value="Carbon-nitrogen hydrolase"/>
    <property type="match status" value="1"/>
</dbReference>
<dbReference type="SUPFAM" id="SSF56317">
    <property type="entry name" value="Carbon-nitrogen hydrolase"/>
    <property type="match status" value="1"/>
</dbReference>
<dbReference type="OrthoDB" id="9811121at2"/>
<dbReference type="PANTHER" id="PTHR23088">
    <property type="entry name" value="NITRILASE-RELATED"/>
    <property type="match status" value="1"/>
</dbReference>
<keyword evidence="2" id="KW-0378">Hydrolase</keyword>
<dbReference type="GO" id="GO:0016787">
    <property type="term" value="F:hydrolase activity"/>
    <property type="evidence" value="ECO:0007669"/>
    <property type="project" value="UniProtKB-KW"/>
</dbReference>
<gene>
    <name evidence="2" type="ORF">CLV99_0608</name>
</gene>
<dbReference type="RefSeq" id="WP_133582986.1">
    <property type="nucleotide sequence ID" value="NZ_SNYV01000011.1"/>
</dbReference>